<gene>
    <name evidence="3" type="ORF">EZS28_026781</name>
</gene>
<evidence type="ECO:0000256" key="2">
    <source>
        <dbReference type="SAM" id="Phobius"/>
    </source>
</evidence>
<accession>A0A5J4V5P9</accession>
<feature type="transmembrane region" description="Helical" evidence="2">
    <location>
        <begin position="528"/>
        <end position="549"/>
    </location>
</feature>
<dbReference type="PANTHER" id="PTHR31600">
    <property type="entry name" value="TINY MACROCYSTS PROTEIN B-RELATED"/>
    <property type="match status" value="1"/>
</dbReference>
<feature type="transmembrane region" description="Helical" evidence="2">
    <location>
        <begin position="327"/>
        <end position="348"/>
    </location>
</feature>
<feature type="transmembrane region" description="Helical" evidence="2">
    <location>
        <begin position="147"/>
        <end position="164"/>
    </location>
</feature>
<evidence type="ECO:0000256" key="1">
    <source>
        <dbReference type="SAM" id="MobiDB-lite"/>
    </source>
</evidence>
<keyword evidence="2" id="KW-0812">Transmembrane</keyword>
<organism evidence="3 4">
    <name type="scientific">Streblomastix strix</name>
    <dbReference type="NCBI Taxonomy" id="222440"/>
    <lineage>
        <taxon>Eukaryota</taxon>
        <taxon>Metamonada</taxon>
        <taxon>Preaxostyla</taxon>
        <taxon>Oxymonadida</taxon>
        <taxon>Streblomastigidae</taxon>
        <taxon>Streblomastix</taxon>
    </lineage>
</organism>
<dbReference type="AlphaFoldDB" id="A0A5J4V5P9"/>
<proteinExistence type="predicted"/>
<dbReference type="Proteomes" id="UP000324800">
    <property type="component" value="Unassembled WGS sequence"/>
</dbReference>
<feature type="transmembrane region" description="Helical" evidence="2">
    <location>
        <begin position="199"/>
        <end position="224"/>
    </location>
</feature>
<feature type="region of interest" description="Disordered" evidence="1">
    <location>
        <begin position="1"/>
        <end position="20"/>
    </location>
</feature>
<feature type="transmembrane region" description="Helical" evidence="2">
    <location>
        <begin position="264"/>
        <end position="283"/>
    </location>
</feature>
<comment type="caution">
    <text evidence="3">The sequence shown here is derived from an EMBL/GenBank/DDBJ whole genome shotgun (WGS) entry which is preliminary data.</text>
</comment>
<dbReference type="OrthoDB" id="439046at2759"/>
<keyword evidence="2" id="KW-1133">Transmembrane helix</keyword>
<feature type="transmembrane region" description="Helical" evidence="2">
    <location>
        <begin position="236"/>
        <end position="258"/>
    </location>
</feature>
<sequence length="775" mass="87372">MSSDESKSVSSRSSGSGLGERDVGDNIPKYLNIFFSLMFPLYPQKKKSNVAFQIILWALFCIILFTLGLFRIDLGTETQTALSKAINYVDLTSLGLSLGKNSMYVLIVVFVIVFGAFTLQVLSAVFYKELIASQPVVIKITRGLVSILLRVLFIPFVSTAITSFDCYSETTLNESGEGISQSFWRADNSLGCFKSVFQIVSFVIALILLLFLFIYSAVVNLLIYTHNPKNGGFFSCPNGVFNLLQGIFVFGIVFSQRLLYGWQFWRGVVGVLVPGVLILMLIIQNPYYSFWSNYLATIPWTIFASMRLFLEIGYAIEESSHVSSPQIIFLIFGVISSVIFIIVIYYIMRILEGRNWLLTSQGLPLVDISEIEQLNQQQSYNYGSSTEQNEAKPSFLNKSPKSQLPGLPKLKDATDIEPRLRFLQDKDIRNNEYIKYADYVYTHAFQRHKKNALLQFQYGIFLQYYRKNWVKAQSVFKLSRSSNPSIPLRFVLYCKTKEGGGAQDAVITELQGGGGGTGDDNTLMKRMIIILILLSHFLAIASAIIGTVANNFSQQIQNLLQVCELAGYISRLPTFAIQTLYLDISYGFKYAGINDGSAETIPTWESLKTSFSTYGQYITDVITIIYDVTSNTQPWEVMDINTYIFDIAHVGTQQTKVEPVMYSQEKQVSSLIRSMTNLAQASQQLGRLNSSLPNVELKTFYSDLQYIIFNALMPILASLKRAMISYYDETNGLITEIILLQVLLVVILLVAIQALMIIMFVFFTIKVHKERKSAL</sequence>
<dbReference type="EMBL" id="SNRW01009640">
    <property type="protein sequence ID" value="KAA6377692.1"/>
    <property type="molecule type" value="Genomic_DNA"/>
</dbReference>
<feature type="region of interest" description="Disordered" evidence="1">
    <location>
        <begin position="382"/>
        <end position="402"/>
    </location>
</feature>
<keyword evidence="2" id="KW-0472">Membrane</keyword>
<reference evidence="3 4" key="1">
    <citation type="submission" date="2019-03" db="EMBL/GenBank/DDBJ databases">
        <title>Single cell metagenomics reveals metabolic interactions within the superorganism composed of flagellate Streblomastix strix and complex community of Bacteroidetes bacteria on its surface.</title>
        <authorList>
            <person name="Treitli S.C."/>
            <person name="Kolisko M."/>
            <person name="Husnik F."/>
            <person name="Keeling P."/>
            <person name="Hampl V."/>
        </authorList>
    </citation>
    <scope>NUCLEOTIDE SEQUENCE [LARGE SCALE GENOMIC DNA]</scope>
    <source>
        <strain evidence="3">ST1C</strain>
    </source>
</reference>
<evidence type="ECO:0000313" key="4">
    <source>
        <dbReference type="Proteomes" id="UP000324800"/>
    </source>
</evidence>
<feature type="transmembrane region" description="Helical" evidence="2">
    <location>
        <begin position="295"/>
        <end position="315"/>
    </location>
</feature>
<name>A0A5J4V5P9_9EUKA</name>
<feature type="transmembrane region" description="Helical" evidence="2">
    <location>
        <begin position="50"/>
        <end position="70"/>
    </location>
</feature>
<feature type="transmembrane region" description="Helical" evidence="2">
    <location>
        <begin position="738"/>
        <end position="765"/>
    </location>
</feature>
<protein>
    <submittedName>
        <fullName evidence="3">Uncharacterized protein</fullName>
    </submittedName>
</protein>
<dbReference type="PANTHER" id="PTHR31600:SF2">
    <property type="entry name" value="GAMETE ENRICHED GENE 10 PROTEIN-RELATED"/>
    <property type="match status" value="1"/>
</dbReference>
<dbReference type="InterPro" id="IPR052994">
    <property type="entry name" value="Tiny_macrocysts_regulators"/>
</dbReference>
<evidence type="ECO:0000313" key="3">
    <source>
        <dbReference type="EMBL" id="KAA6377692.1"/>
    </source>
</evidence>
<feature type="transmembrane region" description="Helical" evidence="2">
    <location>
        <begin position="103"/>
        <end position="127"/>
    </location>
</feature>